<evidence type="ECO:0000313" key="5">
    <source>
        <dbReference type="Proteomes" id="UP001058458"/>
    </source>
</evidence>
<gene>
    <name evidence="4" type="ORF">IMI45_15135</name>
</gene>
<feature type="domain" description="Methyltransferase" evidence="3">
    <location>
        <begin position="53"/>
        <end position="140"/>
    </location>
</feature>
<dbReference type="PANTHER" id="PTHR43861:SF1">
    <property type="entry name" value="TRANS-ACONITATE 2-METHYLTRANSFERASE"/>
    <property type="match status" value="1"/>
</dbReference>
<dbReference type="GO" id="GO:0008168">
    <property type="term" value="F:methyltransferase activity"/>
    <property type="evidence" value="ECO:0007669"/>
    <property type="project" value="UniProtKB-KW"/>
</dbReference>
<organism evidence="4 5">
    <name type="scientific">Parageobacillus thermoglucosidasius</name>
    <name type="common">Geobacillus thermoglucosidasius</name>
    <dbReference type="NCBI Taxonomy" id="1426"/>
    <lineage>
        <taxon>Bacteria</taxon>
        <taxon>Bacillati</taxon>
        <taxon>Bacillota</taxon>
        <taxon>Bacilli</taxon>
        <taxon>Bacillales</taxon>
        <taxon>Anoxybacillaceae</taxon>
        <taxon>Parageobacillus</taxon>
    </lineage>
</organism>
<dbReference type="CDD" id="cd02440">
    <property type="entry name" value="AdoMet_MTases"/>
    <property type="match status" value="1"/>
</dbReference>
<sequence length="273" mass="30932">MRHVKAAMFIKRKEKKGFMNIWNADVYDEKLSFVSELGKSLIEMLNPKQGENILDLGCGTGELTNEIAKRGCKVAGLDASSHMIEKARKKYPHISFFVDRGETFRTQERYDAIFSNAALHWMKEAENVVQSMALALREGGRLVAEFGGKGNVDAIVKAIETVLLTNYGIDAKEKNPWYFPSIGEYSSLLEKYGFRVIYASHFARPTPLPDGDQGLDHWLDGFAGAFFADFELAEKTLAYQKIKSRLKAYLWKDGKWIADYKRIRIIAVKEGKA</sequence>
<dbReference type="Pfam" id="PF13649">
    <property type="entry name" value="Methyltransf_25"/>
    <property type="match status" value="1"/>
</dbReference>
<protein>
    <submittedName>
        <fullName evidence="4">Methyltransferase domain-containing protein</fullName>
    </submittedName>
</protein>
<evidence type="ECO:0000313" key="4">
    <source>
        <dbReference type="EMBL" id="UOE78217.1"/>
    </source>
</evidence>
<keyword evidence="1 4" id="KW-0489">Methyltransferase</keyword>
<dbReference type="GO" id="GO:0032259">
    <property type="term" value="P:methylation"/>
    <property type="evidence" value="ECO:0007669"/>
    <property type="project" value="UniProtKB-KW"/>
</dbReference>
<keyword evidence="2" id="KW-0808">Transferase</keyword>
<dbReference type="AlphaFoldDB" id="A0AB38R2Q4"/>
<dbReference type="PANTHER" id="PTHR43861">
    <property type="entry name" value="TRANS-ACONITATE 2-METHYLTRANSFERASE-RELATED"/>
    <property type="match status" value="1"/>
</dbReference>
<dbReference type="InterPro" id="IPR041698">
    <property type="entry name" value="Methyltransf_25"/>
</dbReference>
<dbReference type="Gene3D" id="3.40.50.150">
    <property type="entry name" value="Vaccinia Virus protein VP39"/>
    <property type="match status" value="1"/>
</dbReference>
<accession>A0AB38R2Q4</accession>
<evidence type="ECO:0000259" key="3">
    <source>
        <dbReference type="Pfam" id="PF13649"/>
    </source>
</evidence>
<name>A0AB38R2Q4_PARTM</name>
<dbReference type="Proteomes" id="UP001058458">
    <property type="component" value="Chromosome"/>
</dbReference>
<reference evidence="4" key="1">
    <citation type="submission" date="2020-10" db="EMBL/GenBank/DDBJ databases">
        <authorList>
            <person name="Delgado J.A."/>
            <person name="Gonzalez J.M."/>
        </authorList>
    </citation>
    <scope>NUCLEOTIDE SEQUENCE</scope>
    <source>
        <strain evidence="4">23.6</strain>
    </source>
</reference>
<proteinExistence type="predicted"/>
<dbReference type="SUPFAM" id="SSF53335">
    <property type="entry name" value="S-adenosyl-L-methionine-dependent methyltransferases"/>
    <property type="match status" value="1"/>
</dbReference>
<dbReference type="InterPro" id="IPR029063">
    <property type="entry name" value="SAM-dependent_MTases_sf"/>
</dbReference>
<evidence type="ECO:0000256" key="1">
    <source>
        <dbReference type="ARBA" id="ARBA00022603"/>
    </source>
</evidence>
<dbReference type="EMBL" id="CP063414">
    <property type="protein sequence ID" value="UOE78217.1"/>
    <property type="molecule type" value="Genomic_DNA"/>
</dbReference>
<evidence type="ECO:0000256" key="2">
    <source>
        <dbReference type="ARBA" id="ARBA00022679"/>
    </source>
</evidence>